<dbReference type="SUPFAM" id="SSF50985">
    <property type="entry name" value="RCC1/BLIP-II"/>
    <property type="match status" value="1"/>
</dbReference>
<keyword evidence="1" id="KW-0677">Repeat</keyword>
<dbReference type="PANTHER" id="PTHR22870:SF382">
    <property type="entry name" value="REGULATOR OF CHROMOSOME CONDENSATION (RCC1) FAMILY PROTEIN"/>
    <property type="match status" value="1"/>
</dbReference>
<dbReference type="Gene3D" id="2.130.10.30">
    <property type="entry name" value="Regulator of chromosome condensation 1/beta-lactamase-inhibitor protein II"/>
    <property type="match status" value="2"/>
</dbReference>
<organism evidence="4 5">
    <name type="scientific">Musa troglodytarum</name>
    <name type="common">fe'i banana</name>
    <dbReference type="NCBI Taxonomy" id="320322"/>
    <lineage>
        <taxon>Eukaryota</taxon>
        <taxon>Viridiplantae</taxon>
        <taxon>Streptophyta</taxon>
        <taxon>Embryophyta</taxon>
        <taxon>Tracheophyta</taxon>
        <taxon>Spermatophyta</taxon>
        <taxon>Magnoliopsida</taxon>
        <taxon>Liliopsida</taxon>
        <taxon>Zingiberales</taxon>
        <taxon>Musaceae</taxon>
        <taxon>Musa</taxon>
    </lineage>
</organism>
<dbReference type="InterPro" id="IPR051210">
    <property type="entry name" value="Ub_ligase/GEF_domain"/>
</dbReference>
<evidence type="ECO:0000256" key="2">
    <source>
        <dbReference type="PROSITE-ProRule" id="PRU00235"/>
    </source>
</evidence>
<feature type="repeat" description="RCC1" evidence="2">
    <location>
        <begin position="86"/>
        <end position="138"/>
    </location>
</feature>
<evidence type="ECO:0000313" key="5">
    <source>
        <dbReference type="Proteomes" id="UP001055439"/>
    </source>
</evidence>
<feature type="repeat" description="RCC1" evidence="2">
    <location>
        <begin position="274"/>
        <end position="325"/>
    </location>
</feature>
<feature type="compositionally biased region" description="Polar residues" evidence="3">
    <location>
        <begin position="141"/>
        <end position="152"/>
    </location>
</feature>
<evidence type="ECO:0000256" key="1">
    <source>
        <dbReference type="ARBA" id="ARBA00022737"/>
    </source>
</evidence>
<evidence type="ECO:0000313" key="4">
    <source>
        <dbReference type="EMBL" id="URD78862.1"/>
    </source>
</evidence>
<dbReference type="PROSITE" id="PS50012">
    <property type="entry name" value="RCC1_3"/>
    <property type="match status" value="3"/>
</dbReference>
<protein>
    <submittedName>
        <fullName evidence="4">E3 ubiquitin-protein ligase</fullName>
    </submittedName>
</protein>
<dbReference type="OrthoDB" id="5370059at2759"/>
<feature type="compositionally biased region" description="Low complexity" evidence="3">
    <location>
        <begin position="172"/>
        <end position="184"/>
    </location>
</feature>
<keyword evidence="5" id="KW-1185">Reference proteome</keyword>
<reference evidence="4" key="1">
    <citation type="submission" date="2022-05" db="EMBL/GenBank/DDBJ databases">
        <title>The Musa troglodytarum L. genome provides insights into the mechanism of non-climacteric behaviour and enrichment of carotenoids.</title>
        <authorList>
            <person name="Wang J."/>
        </authorList>
    </citation>
    <scope>NUCLEOTIDE SEQUENCE</scope>
    <source>
        <tissue evidence="4">Leaf</tissue>
    </source>
</reference>
<accession>A0A9E7EL99</accession>
<dbReference type="Proteomes" id="UP001055439">
    <property type="component" value="Chromosome 10"/>
</dbReference>
<dbReference type="Pfam" id="PF00415">
    <property type="entry name" value="RCC1"/>
    <property type="match status" value="2"/>
</dbReference>
<dbReference type="EMBL" id="CP097503">
    <property type="protein sequence ID" value="URD78862.1"/>
    <property type="molecule type" value="Genomic_DNA"/>
</dbReference>
<dbReference type="PANTHER" id="PTHR22870">
    <property type="entry name" value="REGULATOR OF CHROMOSOME CONDENSATION"/>
    <property type="match status" value="1"/>
</dbReference>
<dbReference type="PRINTS" id="PR00633">
    <property type="entry name" value="RCCNDNSATION"/>
</dbReference>
<dbReference type="PROSITE" id="PS00626">
    <property type="entry name" value="RCC1_2"/>
    <property type="match status" value="1"/>
</dbReference>
<evidence type="ECO:0000256" key="3">
    <source>
        <dbReference type="SAM" id="MobiDB-lite"/>
    </source>
</evidence>
<proteinExistence type="predicted"/>
<dbReference type="InterPro" id="IPR009091">
    <property type="entry name" value="RCC1/BLIP-II"/>
</dbReference>
<dbReference type="AlphaFoldDB" id="A0A9E7EL99"/>
<sequence>MNGGEEVGGGGGEDMEEDGKEEMMVVEARGRDKTVLMWGYLPGVSPQRSPLLHPVAVRMPDSPAGDRWKDVSGGGCGFAMAISESGNLFTWGSTDDMGQSYVTSGKHEETPEVFDLPTKVPIVKAAAGWAHCVAVTVMPKSQGSRTTGTMSGFDSRGGDENTKRRRLSSAKLGPESSSSGEEALSAPPCLVNLNVRCGVGATEEGQLGLGTRIRNVSSPHPVPCIESASFTKDQSSPATKGKQGSDGQAFKLIGTCIKAIACGGRHSAAVTDTGALLTFGWGLYGQCGQGSTDDELSPTCVSSLLGVEIQGVAAGLWHTVCTSVDGGVYSFGGNQFGQLGTGSDQAELGLGDSIDRNIPAVVPIENLQPKNVSCGWWHTLVLSESPT</sequence>
<gene>
    <name evidence="4" type="ORF">MUK42_02419</name>
</gene>
<feature type="repeat" description="RCC1" evidence="2">
    <location>
        <begin position="326"/>
        <end position="385"/>
    </location>
</feature>
<feature type="region of interest" description="Disordered" evidence="3">
    <location>
        <begin position="141"/>
        <end position="184"/>
    </location>
</feature>
<name>A0A9E7EL99_9LILI</name>
<dbReference type="InterPro" id="IPR000408">
    <property type="entry name" value="Reg_chr_condens"/>
</dbReference>